<evidence type="ECO:0000259" key="3">
    <source>
        <dbReference type="Pfam" id="PF21953"/>
    </source>
</evidence>
<dbReference type="InterPro" id="IPR004843">
    <property type="entry name" value="Calcineurin-like_PHP"/>
</dbReference>
<dbReference type="GO" id="GO:0005829">
    <property type="term" value="C:cytosol"/>
    <property type="evidence" value="ECO:0007669"/>
    <property type="project" value="TreeGrafter"/>
</dbReference>
<sequence length="578" mass="65022">MKLLLSISLLRTLCAAIQPSAPRALEAPIRDLQWGQLNFLHTTDIHGWFAGHLNEPSYSADWGDYVSFVHWMRQKAESQGQDLLVIDTGDRVEGNGLYDASTPKGIYTSEILSRMEFDVITTGNHELYKQETSDVEFNLTVPRYRGSYLASNLKMIDPSTGKLIPFAAPFKKFTTKAQGTRVMAFGFIFDFHKNANNTIVQDLEDCVNEDWFQEAIQQSDIDLFLITGHLPVNDAKTIVREIRRYQDTPVQIFGGHLHVRDFTIYDSSSTGLASGRFMETVGFLSIDGLSNGTHEAKLKEPQFHRRYIDNNLFSFYHHTGLNETTFPTELGQNTSNLIAASRHALSLDYVYGCAPKSLWMDRVEYPSDDNIYTWLEDVIRFSFKRKSHKNPIFALVNTGSLRFDIFRGPFTKDNAFIISPFTSGFRILPGVPYSKAKQIMVILNRKSASGDMYDAKDTLRRMSLPRNQQVLSSKEPVIRPGHMTIDAGGADGDDTIHSPVPLYPIPKCLGTLISPDGITPTRVDLVYVDFIESKIAAAAKEIRLGVDVLRASSTYLPSTAISDLIIDWVQNNWSCDQG</sequence>
<organism evidence="4 5">
    <name type="scientific">Penicillium atrosanguineum</name>
    <dbReference type="NCBI Taxonomy" id="1132637"/>
    <lineage>
        <taxon>Eukaryota</taxon>
        <taxon>Fungi</taxon>
        <taxon>Dikarya</taxon>
        <taxon>Ascomycota</taxon>
        <taxon>Pezizomycotina</taxon>
        <taxon>Eurotiomycetes</taxon>
        <taxon>Eurotiomycetidae</taxon>
        <taxon>Eurotiales</taxon>
        <taxon>Aspergillaceae</taxon>
        <taxon>Penicillium</taxon>
    </lineage>
</organism>
<feature type="chain" id="PRO_5040866757" evidence="1">
    <location>
        <begin position="17"/>
        <end position="578"/>
    </location>
</feature>
<protein>
    <submittedName>
        <fullName evidence="4">Metallo-dependent phosphatase-like protein</fullName>
    </submittedName>
</protein>
<dbReference type="GO" id="GO:0005576">
    <property type="term" value="C:extracellular region"/>
    <property type="evidence" value="ECO:0007669"/>
    <property type="project" value="UniProtKB-ARBA"/>
</dbReference>
<dbReference type="FunFam" id="3.60.21.10:FF:000043">
    <property type="entry name" value="Ser/Thr protein phosphatase family"/>
    <property type="match status" value="1"/>
</dbReference>
<dbReference type="SUPFAM" id="SSF55816">
    <property type="entry name" value="5'-nucleotidase (syn. UDP-sugar hydrolase), C-terminal domain"/>
    <property type="match status" value="1"/>
</dbReference>
<keyword evidence="5" id="KW-1185">Reference proteome</keyword>
<dbReference type="CDD" id="cd07407">
    <property type="entry name" value="MPP_YHR202W_N"/>
    <property type="match status" value="1"/>
</dbReference>
<evidence type="ECO:0000313" key="4">
    <source>
        <dbReference type="EMBL" id="KAJ5299087.1"/>
    </source>
</evidence>
<dbReference type="PIRSF" id="PIRSF017316">
    <property type="entry name" value="Pesterase_C1039"/>
    <property type="match status" value="1"/>
</dbReference>
<dbReference type="InterPro" id="IPR041823">
    <property type="entry name" value="YHR202W_N"/>
</dbReference>
<evidence type="ECO:0000256" key="1">
    <source>
        <dbReference type="SAM" id="SignalP"/>
    </source>
</evidence>
<dbReference type="GO" id="GO:0016787">
    <property type="term" value="F:hydrolase activity"/>
    <property type="evidence" value="ECO:0007669"/>
    <property type="project" value="InterPro"/>
</dbReference>
<reference evidence="4" key="1">
    <citation type="submission" date="2022-12" db="EMBL/GenBank/DDBJ databases">
        <authorList>
            <person name="Petersen C."/>
        </authorList>
    </citation>
    <scope>NUCLEOTIDE SEQUENCE</scope>
    <source>
        <strain evidence="4">IBT 21472</strain>
    </source>
</reference>
<dbReference type="GO" id="GO:0009166">
    <property type="term" value="P:nucleotide catabolic process"/>
    <property type="evidence" value="ECO:0007669"/>
    <property type="project" value="InterPro"/>
</dbReference>
<evidence type="ECO:0000259" key="2">
    <source>
        <dbReference type="Pfam" id="PF00149"/>
    </source>
</evidence>
<dbReference type="PANTHER" id="PTHR11575">
    <property type="entry name" value="5'-NUCLEOTIDASE-RELATED"/>
    <property type="match status" value="1"/>
</dbReference>
<dbReference type="Pfam" id="PF21953">
    <property type="entry name" value="NadN_nucleosid_C"/>
    <property type="match status" value="1"/>
</dbReference>
<dbReference type="EMBL" id="JAPZBO010000010">
    <property type="protein sequence ID" value="KAJ5299087.1"/>
    <property type="molecule type" value="Genomic_DNA"/>
</dbReference>
<dbReference type="Gene3D" id="3.90.780.10">
    <property type="entry name" value="5'-Nucleotidase, C-terminal domain"/>
    <property type="match status" value="2"/>
</dbReference>
<dbReference type="Pfam" id="PF00149">
    <property type="entry name" value="Metallophos"/>
    <property type="match status" value="1"/>
</dbReference>
<name>A0A9W9TYR4_9EURO</name>
<dbReference type="Proteomes" id="UP001147746">
    <property type="component" value="Unassembled WGS sequence"/>
</dbReference>
<dbReference type="InterPro" id="IPR029052">
    <property type="entry name" value="Metallo-depent_PP-like"/>
</dbReference>
<keyword evidence="1" id="KW-0732">Signal</keyword>
<accession>A0A9W9TYR4</accession>
<dbReference type="InterPro" id="IPR014485">
    <property type="entry name" value="Pesterase_C1039"/>
</dbReference>
<dbReference type="PANTHER" id="PTHR11575:SF43">
    <property type="entry name" value="SER_THR PROTEIN PHOSPHATASE FAMILY (AFU_ORTHOLOGUE AFUA_3G04160)"/>
    <property type="match status" value="1"/>
</dbReference>
<dbReference type="InterPro" id="IPR053828">
    <property type="entry name" value="Nucleosidase_C"/>
</dbReference>
<proteinExistence type="predicted"/>
<dbReference type="OrthoDB" id="7722975at2759"/>
<feature type="signal peptide" evidence="1">
    <location>
        <begin position="1"/>
        <end position="16"/>
    </location>
</feature>
<feature type="domain" description="Putative 5'-nucleotidase C-terminal" evidence="3">
    <location>
        <begin position="358"/>
        <end position="535"/>
    </location>
</feature>
<gene>
    <name evidence="4" type="ORF">N7476_010644</name>
</gene>
<comment type="caution">
    <text evidence="4">The sequence shown here is derived from an EMBL/GenBank/DDBJ whole genome shotgun (WGS) entry which is preliminary data.</text>
</comment>
<dbReference type="InterPro" id="IPR006179">
    <property type="entry name" value="5_nucleotidase/apyrase"/>
</dbReference>
<dbReference type="AlphaFoldDB" id="A0A9W9TYR4"/>
<evidence type="ECO:0000313" key="5">
    <source>
        <dbReference type="Proteomes" id="UP001147746"/>
    </source>
</evidence>
<reference evidence="4" key="2">
    <citation type="journal article" date="2023" name="IMA Fungus">
        <title>Comparative genomic study of the Penicillium genus elucidates a diverse pangenome and 15 lateral gene transfer events.</title>
        <authorList>
            <person name="Petersen C."/>
            <person name="Sorensen T."/>
            <person name="Nielsen M.R."/>
            <person name="Sondergaard T.E."/>
            <person name="Sorensen J.L."/>
            <person name="Fitzpatrick D.A."/>
            <person name="Frisvad J.C."/>
            <person name="Nielsen K.L."/>
        </authorList>
    </citation>
    <scope>NUCLEOTIDE SEQUENCE</scope>
    <source>
        <strain evidence="4">IBT 21472</strain>
    </source>
</reference>
<feature type="domain" description="Calcineurin-like phosphoesterase" evidence="2">
    <location>
        <begin position="38"/>
        <end position="259"/>
    </location>
</feature>
<dbReference type="Gene3D" id="3.60.21.10">
    <property type="match status" value="1"/>
</dbReference>
<dbReference type="InterPro" id="IPR036907">
    <property type="entry name" value="5'-Nucleotdase_C_sf"/>
</dbReference>
<dbReference type="SUPFAM" id="SSF56300">
    <property type="entry name" value="Metallo-dependent phosphatases"/>
    <property type="match status" value="1"/>
</dbReference>